<keyword evidence="2" id="KW-0479">Metal-binding</keyword>
<reference evidence="7" key="1">
    <citation type="journal article" date="2019" name="Int. J. Syst. Evol. Microbiol.">
        <title>The Global Catalogue of Microorganisms (GCM) 10K type strain sequencing project: providing services to taxonomists for standard genome sequencing and annotation.</title>
        <authorList>
            <consortium name="The Broad Institute Genomics Platform"/>
            <consortium name="The Broad Institute Genome Sequencing Center for Infectious Disease"/>
            <person name="Wu L."/>
            <person name="Ma J."/>
        </authorList>
    </citation>
    <scope>NUCLEOTIDE SEQUENCE [LARGE SCALE GENOMIC DNA]</scope>
    <source>
        <strain evidence="7">CECT 8288</strain>
    </source>
</reference>
<evidence type="ECO:0000313" key="7">
    <source>
        <dbReference type="Proteomes" id="UP001595710"/>
    </source>
</evidence>
<dbReference type="Proteomes" id="UP001595710">
    <property type="component" value="Unassembled WGS sequence"/>
</dbReference>
<dbReference type="RefSeq" id="WP_290280415.1">
    <property type="nucleotide sequence ID" value="NZ_JAUFQI010000001.1"/>
</dbReference>
<dbReference type="CDD" id="cd06250">
    <property type="entry name" value="M14_PaAOTO_like"/>
    <property type="match status" value="1"/>
</dbReference>
<dbReference type="GO" id="GO:0016787">
    <property type="term" value="F:hydrolase activity"/>
    <property type="evidence" value="ECO:0007669"/>
    <property type="project" value="UniProtKB-KW"/>
</dbReference>
<keyword evidence="7" id="KW-1185">Reference proteome</keyword>
<dbReference type="EMBL" id="JBHRYN010000007">
    <property type="protein sequence ID" value="MFC3700881.1"/>
    <property type="molecule type" value="Genomic_DNA"/>
</dbReference>
<comment type="caution">
    <text evidence="6">The sequence shown here is derived from an EMBL/GenBank/DDBJ whole genome shotgun (WGS) entry which is preliminary data.</text>
</comment>
<dbReference type="Pfam" id="PF24827">
    <property type="entry name" value="AstE_AspA_cat"/>
    <property type="match status" value="1"/>
</dbReference>
<dbReference type="PANTHER" id="PTHR37326">
    <property type="entry name" value="BLL3975 PROTEIN"/>
    <property type="match status" value="1"/>
</dbReference>
<feature type="domain" description="Succinylglutamate desuccinylase/Aspartoacylase catalytic" evidence="5">
    <location>
        <begin position="29"/>
        <end position="264"/>
    </location>
</feature>
<dbReference type="InterPro" id="IPR055438">
    <property type="entry name" value="AstE_AspA_cat"/>
</dbReference>
<evidence type="ECO:0000313" key="6">
    <source>
        <dbReference type="EMBL" id="MFC3700881.1"/>
    </source>
</evidence>
<keyword evidence="3 6" id="KW-0378">Hydrolase</keyword>
<sequence>MAFERIALPSQIPGQQTTVAVHRFGPSTGQKVYIQAGLHADEHPGLLVAQKLIEQLQYLEDQDQLLGQFIIVPFANPIGLKQRIFGHVNGRCDLGTGQNFNRGMSIDPSAINDEVLNTLCHDPRENDEIFRRWLKEQIDTRSAEFEISALHKLLLSLSIDAHCMLDLHCDDVALPHIFYGKHQPDDGQLLTRCMAANVALEEDVTGTVAFDGTHTQPWVLAQKQSNKTLFSQPCFAATVELRGHTDVNLALANQDASGLINFFKHKGLIQQAAEKIAPEPTKTIGVEQVKMVTAPGTGIITYNCELGDFVKGNQLIAKIVVLDQEKPTEIDVLAPCDGYVFSHTQHYFVSPGQTIAMLATDKNQQSAGEQLAF</sequence>
<dbReference type="Gene3D" id="3.40.630.10">
    <property type="entry name" value="Zn peptidases"/>
    <property type="match status" value="1"/>
</dbReference>
<evidence type="ECO:0000256" key="2">
    <source>
        <dbReference type="ARBA" id="ARBA00022723"/>
    </source>
</evidence>
<gene>
    <name evidence="6" type="ORF">ACFOND_04440</name>
</gene>
<evidence type="ECO:0000259" key="5">
    <source>
        <dbReference type="Pfam" id="PF24827"/>
    </source>
</evidence>
<comment type="cofactor">
    <cofactor evidence="1">
        <name>Zn(2+)</name>
        <dbReference type="ChEBI" id="CHEBI:29105"/>
    </cofactor>
</comment>
<evidence type="ECO:0000256" key="3">
    <source>
        <dbReference type="ARBA" id="ARBA00022801"/>
    </source>
</evidence>
<protein>
    <submittedName>
        <fullName evidence="6">Succinylglutamate desuccinylase/aspartoacylase family protein</fullName>
        <ecNumber evidence="6">3.5.1.-</ecNumber>
    </submittedName>
</protein>
<organism evidence="6 7">
    <name type="scientific">Reinekea marina</name>
    <dbReference type="NCBI Taxonomy" id="1310421"/>
    <lineage>
        <taxon>Bacteria</taxon>
        <taxon>Pseudomonadati</taxon>
        <taxon>Pseudomonadota</taxon>
        <taxon>Gammaproteobacteria</taxon>
        <taxon>Oceanospirillales</taxon>
        <taxon>Saccharospirillaceae</taxon>
        <taxon>Reinekea</taxon>
    </lineage>
</organism>
<accession>A0ABV7WNT4</accession>
<dbReference type="EC" id="3.5.1.-" evidence="6"/>
<dbReference type="PANTHER" id="PTHR37326:SF1">
    <property type="entry name" value="BLL3975 PROTEIN"/>
    <property type="match status" value="1"/>
</dbReference>
<dbReference type="InterPro" id="IPR053138">
    <property type="entry name" value="N-alpha-Ac-DABA_deacetylase"/>
</dbReference>
<evidence type="ECO:0000256" key="4">
    <source>
        <dbReference type="ARBA" id="ARBA00022833"/>
    </source>
</evidence>
<keyword evidence="4" id="KW-0862">Zinc</keyword>
<name>A0ABV7WNT4_9GAMM</name>
<proteinExistence type="predicted"/>
<evidence type="ECO:0000256" key="1">
    <source>
        <dbReference type="ARBA" id="ARBA00001947"/>
    </source>
</evidence>
<dbReference type="SUPFAM" id="SSF53187">
    <property type="entry name" value="Zn-dependent exopeptidases"/>
    <property type="match status" value="1"/>
</dbReference>